<feature type="domain" description="TMEM131 second Ig-like" evidence="10">
    <location>
        <begin position="207"/>
        <end position="299"/>
    </location>
</feature>
<feature type="compositionally biased region" description="Low complexity" evidence="7">
    <location>
        <begin position="1446"/>
        <end position="1464"/>
    </location>
</feature>
<feature type="region of interest" description="Disordered" evidence="7">
    <location>
        <begin position="1649"/>
        <end position="1746"/>
    </location>
</feature>
<evidence type="ECO:0000256" key="8">
    <source>
        <dbReference type="SAM" id="Phobius"/>
    </source>
</evidence>
<evidence type="ECO:0000259" key="11">
    <source>
        <dbReference type="Pfam" id="PF24499"/>
    </source>
</evidence>
<evidence type="ECO:0000313" key="13">
    <source>
        <dbReference type="EMBL" id="KAK6744152.1"/>
    </source>
</evidence>
<evidence type="ECO:0000259" key="9">
    <source>
        <dbReference type="Pfam" id="PF12371"/>
    </source>
</evidence>
<protein>
    <recommendedName>
        <fullName evidence="15">Transmembrane protein 131-like N-terminal domain-containing protein</fullName>
    </recommendedName>
</protein>
<name>A0ABR1D0S9_NECAM</name>
<feature type="region of interest" description="Disordered" evidence="7">
    <location>
        <begin position="1599"/>
        <end position="1618"/>
    </location>
</feature>
<feature type="compositionally biased region" description="Basic and acidic residues" evidence="7">
    <location>
        <begin position="1724"/>
        <end position="1735"/>
    </location>
</feature>
<comment type="caution">
    <text evidence="13">The sequence shown here is derived from an EMBL/GenBank/DDBJ whole genome shotgun (WGS) entry which is preliminary data.</text>
</comment>
<evidence type="ECO:0000256" key="1">
    <source>
        <dbReference type="ARBA" id="ARBA00004479"/>
    </source>
</evidence>
<evidence type="ECO:0000259" key="10">
    <source>
        <dbReference type="Pfam" id="PF24495"/>
    </source>
</evidence>
<feature type="compositionally biased region" description="Basic and acidic residues" evidence="7">
    <location>
        <begin position="1293"/>
        <end position="1304"/>
    </location>
</feature>
<comment type="similarity">
    <text evidence="2">Belongs to the TMEM131 family.</text>
</comment>
<organism evidence="13 14">
    <name type="scientific">Necator americanus</name>
    <name type="common">Human hookworm</name>
    <dbReference type="NCBI Taxonomy" id="51031"/>
    <lineage>
        <taxon>Eukaryota</taxon>
        <taxon>Metazoa</taxon>
        <taxon>Ecdysozoa</taxon>
        <taxon>Nematoda</taxon>
        <taxon>Chromadorea</taxon>
        <taxon>Rhabditida</taxon>
        <taxon>Rhabditina</taxon>
        <taxon>Rhabditomorpha</taxon>
        <taxon>Strongyloidea</taxon>
        <taxon>Ancylostomatidae</taxon>
        <taxon>Bunostominae</taxon>
        <taxon>Necator</taxon>
    </lineage>
</organism>
<feature type="domain" description="Transmembrane protein 131-like N-terminal" evidence="9">
    <location>
        <begin position="109"/>
        <end position="190"/>
    </location>
</feature>
<dbReference type="InterPro" id="IPR022113">
    <property type="entry name" value="TMEM131L_N"/>
</dbReference>
<feature type="compositionally biased region" description="Polar residues" evidence="7">
    <location>
        <begin position="1207"/>
        <end position="1226"/>
    </location>
</feature>
<feature type="domain" description="TMEM131L fourth Ig-like" evidence="11">
    <location>
        <begin position="854"/>
        <end position="1002"/>
    </location>
</feature>
<keyword evidence="6 8" id="KW-0472">Membrane</keyword>
<feature type="compositionally biased region" description="Basic residues" evidence="7">
    <location>
        <begin position="1677"/>
        <end position="1690"/>
    </location>
</feature>
<feature type="region of interest" description="Disordered" evidence="7">
    <location>
        <begin position="1842"/>
        <end position="1865"/>
    </location>
</feature>
<feature type="compositionally biased region" description="Polar residues" evidence="7">
    <location>
        <begin position="1693"/>
        <end position="1708"/>
    </location>
</feature>
<dbReference type="Pfam" id="PF12371">
    <property type="entry name" value="TMEM131_like_N"/>
    <property type="match status" value="1"/>
</dbReference>
<keyword evidence="14" id="KW-1185">Reference proteome</keyword>
<dbReference type="Pfam" id="PF24495">
    <property type="entry name" value="Ig_TMEM131_2"/>
    <property type="match status" value="1"/>
</dbReference>
<reference evidence="13 14" key="1">
    <citation type="submission" date="2023-08" db="EMBL/GenBank/DDBJ databases">
        <title>A Necator americanus chromosomal reference genome.</title>
        <authorList>
            <person name="Ilik V."/>
            <person name="Petrzelkova K.J."/>
            <person name="Pardy F."/>
            <person name="Fuh T."/>
            <person name="Niatou-Singa F.S."/>
            <person name="Gouil Q."/>
            <person name="Baker L."/>
            <person name="Ritchie M.E."/>
            <person name="Jex A.R."/>
            <person name="Gazzola D."/>
            <person name="Li H."/>
            <person name="Toshio Fujiwara R."/>
            <person name="Zhan B."/>
            <person name="Aroian R.V."/>
            <person name="Pafco B."/>
            <person name="Schwarz E.M."/>
        </authorList>
    </citation>
    <scope>NUCLEOTIDE SEQUENCE [LARGE SCALE GENOMIC DNA]</scope>
    <source>
        <strain evidence="13 14">Aroian</strain>
        <tissue evidence="13">Whole animal</tissue>
    </source>
</reference>
<evidence type="ECO:0000256" key="3">
    <source>
        <dbReference type="ARBA" id="ARBA00022692"/>
    </source>
</evidence>
<keyword evidence="4" id="KW-0732">Signal</keyword>
<dbReference type="InterPro" id="IPR055437">
    <property type="entry name" value="TMEM131L_Ig_5"/>
</dbReference>
<dbReference type="Pfam" id="PF24501">
    <property type="entry name" value="Ig_TMEM131L_5"/>
    <property type="match status" value="1"/>
</dbReference>
<evidence type="ECO:0000256" key="5">
    <source>
        <dbReference type="ARBA" id="ARBA00022989"/>
    </source>
</evidence>
<dbReference type="InterPro" id="IPR056311">
    <property type="entry name" value="TMEM131_Ig_2"/>
</dbReference>
<sequence length="1977" mass="219754">MPNIKLFAVMYFIFVSFIAVFATLEHQWVTWEAGVGELQPSLEELPVLHTAFVQTGEELHYFSESGRFETEMMVGHRVPSDTSAGGGTKAREKKYNVRKMAGDDSLPIEFDPPFVDFGESSVGQSSKRRVFVRNRLQKTIILDSIAGATVNFHTSFFNTVEISPLGTAFFEVAFLPREEGRAGVALNIHTSVGVFVYHVSGRSTSNPYRIIPFVGTRLPFNGTAYKDIAIHNPFTSTFRISEIVSSGGNVHLEMAYDIDGRIAGEPLQYWDIRPFQTKTICRAVIVGHTMENSTNFIRVTGTTLDGDGKDEAQHSIVLPIPVEISKRRGVFTTKDILDFGLLRQGERSQPQMFSVYQYMLNGKLEFETLYVDRGDPTGIYMEFASTPPIAVLPGKNAQPGKPSDLVKVFFDASRITFETARPSARTFHGRIIALSRGGNFNVTIPFRVTVYQGDMYSVGNDLALQGDLKAPHKRSVRLRNGLPFPVAVWNISMSPDARQYFTVRLFEKTTVIGVDEEQPVFLLKYNKRVPDTFGQAVVYVHTNISTYRVNLWKYSGKIQVELFSVDQECFDFGVLERNDTRTIRFVIRNKNHAVMTVRGLAVPRSSVHRLYLVSILEKNALGTWVPTESREEWPQGADLEIPSHSAAFLDFELRLPLDGVFFPSQMIIATEFESKVFPVKYEIAQGSLTSIPDRISFGKTHPGKVVFMNLQIFNSFAEDMQVTRLSTTSKDPRFFFEGFDPAHPPVLRSGRLTNLGRVMFLPETPCSHDYCYLGLPLHTTDGQWFVHGLTLPANLAEVDSYLYKKQRARFDNLVKAGKHRVNTTVIVDTDRAKNIQIESTAEMVWPRLLTRNSVHFPLTALGNFTIVNLTLANPTSVPIAVQVIPLVIYPDADAVVEFFREHLITPLTSEVEMNETLMFSLRDTELFTLKPDSPVPRLREELEAAIPQTVPRFTLSLLLKPHMKVRLRLGFLPSDYTLRSSLLLIRNNLTVIEPVVVYGRGARIGMRVENMEARSKQPLLFEIRHDHLSDCNNPKRLMHKLSSTLTVRRPFSVLNSGEVPFTVVNMSINGVPCENRGFRILNCYPFRLQPNETYSLDVAYTPDFLTTTNEADLQLYMHMNGSSWMFSLAATVPEDMLSRCHRALPRPPFENLMYYSCVTALIFCLVCVLACAYLEGDRAIACAIRQHHTAPRSVFDLNNLDVKKSGNAPSDSISRNHAGKTSTSWSEPVPSGLHAAADASMILRVFYQAANSILKAVHFVWRISLLYRNDKQDQPKKESKKKKKTQVSVIHSKAKDAKDKEVSKESVVQPSAKSNKTKYAAQQQQQQQVSANGKKVQPVAPMHKLSAKLSMSPKAPTNQRKKSNASTEADRRLARAQQLIDGNLERPTLATSNMSSHSPTSNSSATIVHPAVRAVAAKREERRRDNLERETVEPPRQKPQPVAVAPVQQRRSVSPQSPSSSSEVPIPPSTVTPTPPIASSTSPNLSNPITVSTSMPTSRPSVIPVSAVHPTVYTGTVAGTEPIPIPVMLPVIPTLIPGLTLPISGVDMAGVSLGALAEYYGQIAAYDESVMPATPTPSLASSVGNDRAPSLREMTLSPFASRSRQHSESEHSVASELSAAPDWLDEVVGPDDVDDDFSAMAAASEFMMSGSGEDAESSRAQTPQPPQRPTTNAQVQQKRRPRREKRRRGGRNSGNDSASSVEKVNSNELGKERGSKKTLAAELNEERRRREDEYLRNNSAGGLGDWPMPDLHLGSLIEADERVQGSRLWPPTPVGSRASLASQWNDHNVPTSSAGAGNVQYDPMSLGLSLGTTVAPVDHTAPFSIFAGADFSLWSSAATGDSHSAWSNPGEKSADNTPCKGNRRQRRRLRTTTEALEFRTEDIEELSIRRNKYQKASKKRRANLTTECIDKFKISTCAKCDSDLHSFVIILINLDENNGCSKFCIRSDTGKITPTDKSSLYSARSFSFKVLDFTALH</sequence>
<feature type="compositionally biased region" description="Low complexity" evidence="7">
    <location>
        <begin position="1391"/>
        <end position="1404"/>
    </location>
</feature>
<evidence type="ECO:0000313" key="14">
    <source>
        <dbReference type="Proteomes" id="UP001303046"/>
    </source>
</evidence>
<evidence type="ECO:0000256" key="6">
    <source>
        <dbReference type="ARBA" id="ARBA00023136"/>
    </source>
</evidence>
<accession>A0ABR1D0S9</accession>
<feature type="transmembrane region" description="Helical" evidence="8">
    <location>
        <begin position="6"/>
        <end position="24"/>
    </location>
</feature>
<evidence type="ECO:0008006" key="15">
    <source>
        <dbReference type="Google" id="ProtNLM"/>
    </source>
</evidence>
<evidence type="ECO:0000256" key="4">
    <source>
        <dbReference type="ARBA" id="ARBA00022729"/>
    </source>
</evidence>
<comment type="subcellular location">
    <subcellularLocation>
        <location evidence="1">Membrane</location>
        <topology evidence="1">Single-pass type I membrane protein</topology>
    </subcellularLocation>
</comment>
<keyword evidence="5 8" id="KW-1133">Transmembrane helix</keyword>
<proteinExistence type="inferred from homology"/>
<dbReference type="Proteomes" id="UP001303046">
    <property type="component" value="Unassembled WGS sequence"/>
</dbReference>
<feature type="compositionally biased region" description="Basic and acidic residues" evidence="7">
    <location>
        <begin position="1417"/>
        <end position="1436"/>
    </location>
</feature>
<dbReference type="InterPro" id="IPR055436">
    <property type="entry name" value="Ig_TMEM131L_4"/>
</dbReference>
<evidence type="ECO:0000256" key="2">
    <source>
        <dbReference type="ARBA" id="ARBA00006682"/>
    </source>
</evidence>
<dbReference type="Pfam" id="PF24499">
    <property type="entry name" value="Ig_TMEM131L_4"/>
    <property type="match status" value="1"/>
</dbReference>
<dbReference type="PANTHER" id="PTHR22050:SF0">
    <property type="entry name" value="TRANSMEMBRANE PROTEIN 131 HOMOLOG"/>
    <property type="match status" value="1"/>
</dbReference>
<keyword evidence="3 8" id="KW-0812">Transmembrane</keyword>
<evidence type="ECO:0000259" key="12">
    <source>
        <dbReference type="Pfam" id="PF24501"/>
    </source>
</evidence>
<dbReference type="PANTHER" id="PTHR22050">
    <property type="entry name" value="RW1 PROTEIN HOMOLOG"/>
    <property type="match status" value="1"/>
</dbReference>
<evidence type="ECO:0000256" key="7">
    <source>
        <dbReference type="SAM" id="MobiDB-lite"/>
    </source>
</evidence>
<gene>
    <name evidence="13" type="primary">Necator_chrIII.g11846</name>
    <name evidence="13" type="ORF">RB195_011080</name>
</gene>
<feature type="compositionally biased region" description="Polar residues" evidence="7">
    <location>
        <begin position="1484"/>
        <end position="1499"/>
    </location>
</feature>
<feature type="region of interest" description="Disordered" evidence="7">
    <location>
        <begin position="1271"/>
        <end position="1499"/>
    </location>
</feature>
<feature type="domain" description="TMEM131L fifth Ig-like" evidence="12">
    <location>
        <begin position="1055"/>
        <end position="1118"/>
    </location>
</feature>
<dbReference type="InterPro" id="IPR039877">
    <property type="entry name" value="TMEM131-like"/>
</dbReference>
<feature type="region of interest" description="Disordered" evidence="7">
    <location>
        <begin position="1206"/>
        <end position="1229"/>
    </location>
</feature>
<dbReference type="EMBL" id="JAVFWL010000003">
    <property type="protein sequence ID" value="KAK6744152.1"/>
    <property type="molecule type" value="Genomic_DNA"/>
</dbReference>
<feature type="compositionally biased region" description="Pro residues" evidence="7">
    <location>
        <begin position="1465"/>
        <end position="1476"/>
    </location>
</feature>